<sequence length="157" mass="15945">MVPLAAVQQPAAATHAGASTSGHGGLFHEILSDLNPLQYIPVVGTLYRAITGDEGNSTLRNIVALGTSFALGGPVGVAVTAVEEATGIDPARMALTAALHLFHAGHGDTGAKPASGPSGPDDGTALLAQVQPFPQLPAGQTYDAETLNMMELQRLRG</sequence>
<name>A0A5R9JCM5_9PROT</name>
<evidence type="ECO:0000313" key="1">
    <source>
        <dbReference type="EMBL" id="TLU72038.1"/>
    </source>
</evidence>
<reference evidence="1 2" key="1">
    <citation type="submission" date="2019-05" db="EMBL/GenBank/DDBJ databases">
        <authorList>
            <person name="Pankratov T."/>
            <person name="Grouzdev D."/>
        </authorList>
    </citation>
    <scope>NUCLEOTIDE SEQUENCE [LARGE SCALE GENOMIC DNA]</scope>
    <source>
        <strain evidence="1 2">KEBCLARHB70R</strain>
    </source>
</reference>
<gene>
    <name evidence="1" type="ORF">FE263_12955</name>
</gene>
<dbReference type="EMBL" id="VCDI01000004">
    <property type="protein sequence ID" value="TLU72038.1"/>
    <property type="molecule type" value="Genomic_DNA"/>
</dbReference>
<dbReference type="Proteomes" id="UP000305654">
    <property type="component" value="Unassembled WGS sequence"/>
</dbReference>
<dbReference type="RefSeq" id="WP_138326446.1">
    <property type="nucleotide sequence ID" value="NZ_VCDI01000004.1"/>
</dbReference>
<dbReference type="AlphaFoldDB" id="A0A5R9JCM5"/>
<keyword evidence="2" id="KW-1185">Reference proteome</keyword>
<protein>
    <submittedName>
        <fullName evidence="1">Uncharacterized protein</fullName>
    </submittedName>
</protein>
<accession>A0A5R9JCM5</accession>
<proteinExistence type="predicted"/>
<evidence type="ECO:0000313" key="2">
    <source>
        <dbReference type="Proteomes" id="UP000305654"/>
    </source>
</evidence>
<organism evidence="1 2">
    <name type="scientific">Lichenicoccus roseus</name>
    <dbReference type="NCBI Taxonomy" id="2683649"/>
    <lineage>
        <taxon>Bacteria</taxon>
        <taxon>Pseudomonadati</taxon>
        <taxon>Pseudomonadota</taxon>
        <taxon>Alphaproteobacteria</taxon>
        <taxon>Acetobacterales</taxon>
        <taxon>Acetobacteraceae</taxon>
        <taxon>Lichenicoccus</taxon>
    </lineage>
</organism>
<comment type="caution">
    <text evidence="1">The sequence shown here is derived from an EMBL/GenBank/DDBJ whole genome shotgun (WGS) entry which is preliminary data.</text>
</comment>
<dbReference type="OrthoDB" id="5769175at2"/>